<dbReference type="GO" id="GO:0003906">
    <property type="term" value="F:DNA-(apurinic or apyrimidinic site) endonuclease activity"/>
    <property type="evidence" value="ECO:0007669"/>
    <property type="project" value="InterPro"/>
</dbReference>
<dbReference type="PANTHER" id="PTHR22993:SF9">
    <property type="entry name" value="FORMAMIDOPYRIMIDINE-DNA GLYCOSYLASE"/>
    <property type="match status" value="1"/>
</dbReference>
<feature type="domain" description="GRF-type" evidence="6">
    <location>
        <begin position="349"/>
        <end position="399"/>
    </location>
</feature>
<dbReference type="SMART" id="SM01232">
    <property type="entry name" value="H2TH"/>
    <property type="match status" value="1"/>
</dbReference>
<dbReference type="Gene3D" id="1.10.8.50">
    <property type="match status" value="1"/>
</dbReference>
<reference evidence="7" key="1">
    <citation type="submission" date="2023-08" db="EMBL/GenBank/DDBJ databases">
        <authorList>
            <person name="Audoor S."/>
            <person name="Bilcke G."/>
        </authorList>
    </citation>
    <scope>NUCLEOTIDE SEQUENCE</scope>
</reference>
<keyword evidence="8" id="KW-1185">Reference proteome</keyword>
<dbReference type="AlphaFoldDB" id="A0AAD2FUS8"/>
<evidence type="ECO:0000259" key="5">
    <source>
        <dbReference type="PROSITE" id="PS51066"/>
    </source>
</evidence>
<dbReference type="GO" id="GO:0005634">
    <property type="term" value="C:nucleus"/>
    <property type="evidence" value="ECO:0007669"/>
    <property type="project" value="TreeGrafter"/>
</dbReference>
<proteinExistence type="predicted"/>
<dbReference type="Pfam" id="PF06831">
    <property type="entry name" value="H2TH"/>
    <property type="match status" value="1"/>
</dbReference>
<evidence type="ECO:0000256" key="3">
    <source>
        <dbReference type="ARBA" id="ARBA00022833"/>
    </source>
</evidence>
<dbReference type="InterPro" id="IPR010979">
    <property type="entry name" value="Ribosomal_uS13-like_H2TH"/>
</dbReference>
<gene>
    <name evidence="7" type="ORF">CYCCA115_LOCUS13753</name>
</gene>
<dbReference type="PROSITE" id="PS51066">
    <property type="entry name" value="ZF_FPG_2"/>
    <property type="match status" value="1"/>
</dbReference>
<evidence type="ECO:0000256" key="2">
    <source>
        <dbReference type="ARBA" id="ARBA00022771"/>
    </source>
</evidence>
<dbReference type="InterPro" id="IPR015886">
    <property type="entry name" value="H2TH_FPG"/>
</dbReference>
<dbReference type="GO" id="GO:0008270">
    <property type="term" value="F:zinc ion binding"/>
    <property type="evidence" value="ECO:0007669"/>
    <property type="project" value="UniProtKB-KW"/>
</dbReference>
<feature type="domain" description="FPG-type" evidence="5">
    <location>
        <begin position="233"/>
        <end position="269"/>
    </location>
</feature>
<sequence>MVEGPGATRNSRKVQPAIGYTVESVGQEHLQEKLQDKCLAEVISVGKEVFLLFTSNREGEDSQEGETALRLHFGMSGCLYLYQDDIGTNSIPTWRRNTPSSLKIYLVSPDDPISRMCLETKDSTSNLLSARVARSKVMRLSKRDVCGDGFDPLAVMDAIVNKRSDAIISDAILDQDRFPGVGNIIKIEGLHRSKVHPKRIVSTLTRDELQAVVSSCRRYGMGWLSSGRAPAKAVYNQTVCGTCSAPSVRMVKLGDDLSRTTFWCESCQPLERRKENKERSAPAVRILPRTKPLNTTAKATPCCPQHGASSLLLKRVKKTNSVNRNRLFRLCKVRPCPYFVWADNHFPKCACRQTATLRVSKTERTGGRWFLSCRNAAAKPSDGYSTPRGCKFFAWAEDAQLKPFGNSLTPLL</sequence>
<evidence type="ECO:0000259" key="6">
    <source>
        <dbReference type="PROSITE" id="PS51999"/>
    </source>
</evidence>
<dbReference type="PANTHER" id="PTHR22993">
    <property type="entry name" value="FORMAMIDOPYRIMIDINE-DNA GLYCOSYLASE"/>
    <property type="match status" value="1"/>
</dbReference>
<name>A0AAD2FUS8_9STRA</name>
<dbReference type="GO" id="GO:0019104">
    <property type="term" value="F:DNA N-glycosylase activity"/>
    <property type="evidence" value="ECO:0007669"/>
    <property type="project" value="TreeGrafter"/>
</dbReference>
<evidence type="ECO:0000256" key="4">
    <source>
        <dbReference type="PROSITE-ProRule" id="PRU00391"/>
    </source>
</evidence>
<dbReference type="GO" id="GO:0003684">
    <property type="term" value="F:damaged DNA binding"/>
    <property type="evidence" value="ECO:0007669"/>
    <property type="project" value="InterPro"/>
</dbReference>
<dbReference type="GO" id="GO:0006284">
    <property type="term" value="P:base-excision repair"/>
    <property type="evidence" value="ECO:0007669"/>
    <property type="project" value="InterPro"/>
</dbReference>
<protein>
    <recommendedName>
        <fullName evidence="9">DNA-(apurinic or apyrimidinic site) lyase</fullName>
    </recommendedName>
</protein>
<dbReference type="SUPFAM" id="SSF46946">
    <property type="entry name" value="S13-like H2TH domain"/>
    <property type="match status" value="1"/>
</dbReference>
<evidence type="ECO:0008006" key="9">
    <source>
        <dbReference type="Google" id="ProtNLM"/>
    </source>
</evidence>
<dbReference type="Proteomes" id="UP001295423">
    <property type="component" value="Unassembled WGS sequence"/>
</dbReference>
<dbReference type="EMBL" id="CAKOGP040001814">
    <property type="protein sequence ID" value="CAJ1952861.1"/>
    <property type="molecule type" value="Genomic_DNA"/>
</dbReference>
<dbReference type="InterPro" id="IPR000214">
    <property type="entry name" value="Znf_DNA_glyclase/AP_lyase"/>
</dbReference>
<dbReference type="PROSITE" id="PS51999">
    <property type="entry name" value="ZF_GRF"/>
    <property type="match status" value="1"/>
</dbReference>
<evidence type="ECO:0000313" key="8">
    <source>
        <dbReference type="Proteomes" id="UP001295423"/>
    </source>
</evidence>
<comment type="caution">
    <text evidence="7">The sequence shown here is derived from an EMBL/GenBank/DDBJ whole genome shotgun (WGS) entry which is preliminary data.</text>
</comment>
<keyword evidence="2 4" id="KW-0863">Zinc-finger</keyword>
<keyword evidence="1" id="KW-0479">Metal-binding</keyword>
<evidence type="ECO:0000313" key="7">
    <source>
        <dbReference type="EMBL" id="CAJ1952861.1"/>
    </source>
</evidence>
<organism evidence="7 8">
    <name type="scientific">Cylindrotheca closterium</name>
    <dbReference type="NCBI Taxonomy" id="2856"/>
    <lineage>
        <taxon>Eukaryota</taxon>
        <taxon>Sar</taxon>
        <taxon>Stramenopiles</taxon>
        <taxon>Ochrophyta</taxon>
        <taxon>Bacillariophyta</taxon>
        <taxon>Bacillariophyceae</taxon>
        <taxon>Bacillariophycidae</taxon>
        <taxon>Bacillariales</taxon>
        <taxon>Bacillariaceae</taxon>
        <taxon>Cylindrotheca</taxon>
    </lineage>
</organism>
<accession>A0AAD2FUS8</accession>
<dbReference type="InterPro" id="IPR010666">
    <property type="entry name" value="Znf_GRF"/>
</dbReference>
<keyword evidence="3" id="KW-0862">Zinc</keyword>
<evidence type="ECO:0000256" key="1">
    <source>
        <dbReference type="ARBA" id="ARBA00022723"/>
    </source>
</evidence>